<dbReference type="CDD" id="cd06779">
    <property type="entry name" value="cpPDZ_Deg_HtrA-like"/>
    <property type="match status" value="1"/>
</dbReference>
<dbReference type="Gene3D" id="2.40.10.120">
    <property type="match status" value="1"/>
</dbReference>
<organism evidence="5 6">
    <name type="scientific">Cryptosporangium minutisporangium</name>
    <dbReference type="NCBI Taxonomy" id="113569"/>
    <lineage>
        <taxon>Bacteria</taxon>
        <taxon>Bacillati</taxon>
        <taxon>Actinomycetota</taxon>
        <taxon>Actinomycetes</taxon>
        <taxon>Cryptosporangiales</taxon>
        <taxon>Cryptosporangiaceae</taxon>
        <taxon>Cryptosporangium</taxon>
    </lineage>
</organism>
<evidence type="ECO:0000256" key="2">
    <source>
        <dbReference type="ARBA" id="ARBA00022801"/>
    </source>
</evidence>
<sequence length="342" mass="33975">MIGRRRAATLALVVLGAGLLAGCSDDTAPEGKPVAETSPSVSVAPTGASIPDVVEVVEPSVVTVTAGESQGSGVVYRKDVVVTNQHVVGSARAVTLTLADGATVRGTVVGTDEIADLAVIRAARTNLPAAAIRSDLPRAGEVALAVGSPLGFENTVTQGIISGVGRQIPSEQTGGRPLVDLIQTDAAISPGNSGGGLFDAQGRLVGINEAYIPPAAGAVSLGFAIPSATVVDVADQLLTSGKATHPYLGVSLTELTDAVRNALGVDAEKGAVVVRVAAGSPAAAGGLRAGDVITMLGAETVEAVEDVYAALRTVDPGDRVDVVVQRGGDATTASVTLGRITG</sequence>
<reference evidence="6" key="1">
    <citation type="journal article" date="2019" name="Int. J. Syst. Evol. Microbiol.">
        <title>The Global Catalogue of Microorganisms (GCM) 10K type strain sequencing project: providing services to taxonomists for standard genome sequencing and annotation.</title>
        <authorList>
            <consortium name="The Broad Institute Genomics Platform"/>
            <consortium name="The Broad Institute Genome Sequencing Center for Infectious Disease"/>
            <person name="Wu L."/>
            <person name="Ma J."/>
        </authorList>
    </citation>
    <scope>NUCLEOTIDE SEQUENCE [LARGE SCALE GENOMIC DNA]</scope>
    <source>
        <strain evidence="6">JCM 9458</strain>
    </source>
</reference>
<dbReference type="InterPro" id="IPR009003">
    <property type="entry name" value="Peptidase_S1_PA"/>
</dbReference>
<gene>
    <name evidence="5" type="ORF">GCM10020369_81230</name>
</gene>
<dbReference type="PANTHER" id="PTHR43343:SF3">
    <property type="entry name" value="PROTEASE DO-LIKE 8, CHLOROPLASTIC"/>
    <property type="match status" value="1"/>
</dbReference>
<protein>
    <recommendedName>
        <fullName evidence="4">PDZ domain-containing protein</fullName>
    </recommendedName>
</protein>
<keyword evidence="2" id="KW-0378">Hydrolase</keyword>
<dbReference type="Proteomes" id="UP001501676">
    <property type="component" value="Unassembled WGS sequence"/>
</dbReference>
<dbReference type="PROSITE" id="PS51257">
    <property type="entry name" value="PROKAR_LIPOPROTEIN"/>
    <property type="match status" value="1"/>
</dbReference>
<dbReference type="SUPFAM" id="SSF50494">
    <property type="entry name" value="Trypsin-like serine proteases"/>
    <property type="match status" value="1"/>
</dbReference>
<accession>A0ABP6TBH3</accession>
<dbReference type="Pfam" id="PF13365">
    <property type="entry name" value="Trypsin_2"/>
    <property type="match status" value="1"/>
</dbReference>
<dbReference type="SUPFAM" id="SSF50156">
    <property type="entry name" value="PDZ domain-like"/>
    <property type="match status" value="1"/>
</dbReference>
<evidence type="ECO:0000313" key="5">
    <source>
        <dbReference type="EMBL" id="GAA3398252.1"/>
    </source>
</evidence>
<dbReference type="PROSITE" id="PS50106">
    <property type="entry name" value="PDZ"/>
    <property type="match status" value="1"/>
</dbReference>
<proteinExistence type="predicted"/>
<keyword evidence="6" id="KW-1185">Reference proteome</keyword>
<feature type="chain" id="PRO_5046220565" description="PDZ domain-containing protein" evidence="3">
    <location>
        <begin position="22"/>
        <end position="342"/>
    </location>
</feature>
<evidence type="ECO:0000313" key="6">
    <source>
        <dbReference type="Proteomes" id="UP001501676"/>
    </source>
</evidence>
<dbReference type="InterPro" id="IPR036034">
    <property type="entry name" value="PDZ_sf"/>
</dbReference>
<dbReference type="EMBL" id="BAAAYN010000079">
    <property type="protein sequence ID" value="GAA3398252.1"/>
    <property type="molecule type" value="Genomic_DNA"/>
</dbReference>
<feature type="domain" description="PDZ" evidence="4">
    <location>
        <begin position="237"/>
        <end position="328"/>
    </location>
</feature>
<evidence type="ECO:0000259" key="4">
    <source>
        <dbReference type="PROSITE" id="PS50106"/>
    </source>
</evidence>
<comment type="caution">
    <text evidence="5">The sequence shown here is derived from an EMBL/GenBank/DDBJ whole genome shotgun (WGS) entry which is preliminary data.</text>
</comment>
<dbReference type="Gene3D" id="2.30.42.10">
    <property type="match status" value="1"/>
</dbReference>
<evidence type="ECO:0000256" key="1">
    <source>
        <dbReference type="ARBA" id="ARBA00022670"/>
    </source>
</evidence>
<dbReference type="Pfam" id="PF13180">
    <property type="entry name" value="PDZ_2"/>
    <property type="match status" value="1"/>
</dbReference>
<dbReference type="InterPro" id="IPR051201">
    <property type="entry name" value="Chloro_Bact_Ser_Proteases"/>
</dbReference>
<dbReference type="PRINTS" id="PR00834">
    <property type="entry name" value="PROTEASES2C"/>
</dbReference>
<dbReference type="SMART" id="SM00228">
    <property type="entry name" value="PDZ"/>
    <property type="match status" value="1"/>
</dbReference>
<name>A0ABP6TBH3_9ACTN</name>
<dbReference type="RefSeq" id="WP_345733673.1">
    <property type="nucleotide sequence ID" value="NZ_BAAAYN010000079.1"/>
</dbReference>
<dbReference type="InterPro" id="IPR001478">
    <property type="entry name" value="PDZ"/>
</dbReference>
<feature type="signal peptide" evidence="3">
    <location>
        <begin position="1"/>
        <end position="21"/>
    </location>
</feature>
<keyword evidence="3" id="KW-0732">Signal</keyword>
<dbReference type="InterPro" id="IPR001940">
    <property type="entry name" value="Peptidase_S1C"/>
</dbReference>
<dbReference type="PANTHER" id="PTHR43343">
    <property type="entry name" value="PEPTIDASE S12"/>
    <property type="match status" value="1"/>
</dbReference>
<evidence type="ECO:0000256" key="3">
    <source>
        <dbReference type="SAM" id="SignalP"/>
    </source>
</evidence>
<keyword evidence="1" id="KW-0645">Protease</keyword>